<reference evidence="2 3" key="1">
    <citation type="submission" date="2007-03" db="EMBL/GenBank/DDBJ databases">
        <title>Complete sequence of plasmid pBVIE03 of Burkholderia vietnamiensis G4.</title>
        <authorList>
            <consortium name="US DOE Joint Genome Institute"/>
            <person name="Copeland A."/>
            <person name="Lucas S."/>
            <person name="Lapidus A."/>
            <person name="Barry K."/>
            <person name="Detter J.C."/>
            <person name="Glavina del Rio T."/>
            <person name="Hammon N."/>
            <person name="Israni S."/>
            <person name="Dalin E."/>
            <person name="Tice H."/>
            <person name="Pitluck S."/>
            <person name="Chain P."/>
            <person name="Malfatti S."/>
            <person name="Shin M."/>
            <person name="Vergez L."/>
            <person name="Schmutz J."/>
            <person name="Larimer F."/>
            <person name="Land M."/>
            <person name="Hauser L."/>
            <person name="Kyrpides N."/>
            <person name="Tiedje J."/>
            <person name="Richardson P."/>
        </authorList>
    </citation>
    <scope>NUCLEOTIDE SEQUENCE [LARGE SCALE GENOMIC DNA]</scope>
    <source>
        <strain evidence="3">G4 / LMG 22486</strain>
        <plasmid evidence="2 3">pBVIE03</plasmid>
    </source>
</reference>
<dbReference type="AlphaFoldDB" id="A4JVR6"/>
<evidence type="ECO:0000313" key="2">
    <source>
        <dbReference type="EMBL" id="ABO60369.1"/>
    </source>
</evidence>
<feature type="region of interest" description="Disordered" evidence="1">
    <location>
        <begin position="1"/>
        <end position="24"/>
    </location>
</feature>
<name>A4JVR6_BURVG</name>
<dbReference type="EMBL" id="CP000619">
    <property type="protein sequence ID" value="ABO60369.1"/>
    <property type="molecule type" value="Genomic_DNA"/>
</dbReference>
<keyword evidence="2" id="KW-0614">Plasmid</keyword>
<geneLocation type="plasmid" evidence="2 3">
    <name>pBVIE03</name>
</geneLocation>
<sequence length="516" mass="55362">MSENNLSPAAAHTTASADRQTAADAGPLERPFSVVVGELAAVRPMVEAFIQARGGNVSGAAYAEMLSFAATIYRESVMQPAPSSADERAADEPIRIHKLWSSGGCTGINDYLMTDYSIRTLKVSETGRDKVFPPNDGSYDVISPDNPYARTLTALKSRAAASPAADDVGNWLWSELMEYCRERGIAPATAGRLFQLVPRARDKFAPQPAQADAPAAIGRIETFSGKHGMTWLVEPSSLPESALVYAGNADAPTEEREPMNDVLFGNGESLEMAADALDRIGQDSAAAGVRAVAYELRMLAHKMRCASDAAGEPIGAHDLSTSAGGRSYVAEFFAKRLRRHDFGRYINELLAADFACTLAQYLRDKDAALQPPTQTEVPAEIHPPQAGGNKEKLPALARTREGHNLYSLGYNRGLKKGRGQIKPSDAWEGLTEEQIDTLKLAIGYIGSSERADRGDHVARLRDLLALHPGQPEPRAEVTDDDIISACDAHGITLPVEALEAATALVNHFTARAGGAR</sequence>
<feature type="compositionally biased region" description="Polar residues" evidence="1">
    <location>
        <begin position="1"/>
        <end position="19"/>
    </location>
</feature>
<evidence type="ECO:0000313" key="3">
    <source>
        <dbReference type="Proteomes" id="UP000002287"/>
    </source>
</evidence>
<dbReference type="HOGENOM" id="CLU_527546_0_0_4"/>
<protein>
    <submittedName>
        <fullName evidence="2">Uncharacterized protein</fullName>
    </submittedName>
</protein>
<evidence type="ECO:0000256" key="1">
    <source>
        <dbReference type="SAM" id="MobiDB-lite"/>
    </source>
</evidence>
<accession>A4JVR6</accession>
<gene>
    <name evidence="2" type="ordered locus">Bcep1808_7494</name>
</gene>
<proteinExistence type="predicted"/>
<dbReference type="KEGG" id="bvi:Bcep1808_7494"/>
<organism evidence="2 3">
    <name type="scientific">Burkholderia vietnamiensis (strain G4 / LMG 22486)</name>
    <name type="common">Burkholderia cepacia (strain R1808)</name>
    <dbReference type="NCBI Taxonomy" id="269482"/>
    <lineage>
        <taxon>Bacteria</taxon>
        <taxon>Pseudomonadati</taxon>
        <taxon>Pseudomonadota</taxon>
        <taxon>Betaproteobacteria</taxon>
        <taxon>Burkholderiales</taxon>
        <taxon>Burkholderiaceae</taxon>
        <taxon>Burkholderia</taxon>
        <taxon>Burkholderia cepacia complex</taxon>
    </lineage>
</organism>
<dbReference type="Proteomes" id="UP000002287">
    <property type="component" value="Plasmid pBVIE03"/>
</dbReference>